<evidence type="ECO:0000313" key="2">
    <source>
        <dbReference type="EMBL" id="RVQ67592.1"/>
    </source>
</evidence>
<dbReference type="InterPro" id="IPR029063">
    <property type="entry name" value="SAM-dependent_MTases_sf"/>
</dbReference>
<organism evidence="2 3">
    <name type="scientific">Croceicoccus ponticola</name>
    <dbReference type="NCBI Taxonomy" id="2217664"/>
    <lineage>
        <taxon>Bacteria</taxon>
        <taxon>Pseudomonadati</taxon>
        <taxon>Pseudomonadota</taxon>
        <taxon>Alphaproteobacteria</taxon>
        <taxon>Sphingomonadales</taxon>
        <taxon>Erythrobacteraceae</taxon>
        <taxon>Croceicoccus</taxon>
    </lineage>
</organism>
<evidence type="ECO:0000313" key="3">
    <source>
        <dbReference type="Proteomes" id="UP000283003"/>
    </source>
</evidence>
<name>A0A437GY35_9SPHN</name>
<accession>A0A437GY35</accession>
<proteinExistence type="predicted"/>
<dbReference type="SUPFAM" id="SSF53335">
    <property type="entry name" value="S-adenosyl-L-methionine-dependent methyltransferases"/>
    <property type="match status" value="1"/>
</dbReference>
<comment type="caution">
    <text evidence="2">The sequence shown here is derived from an EMBL/GenBank/DDBJ whole genome shotgun (WGS) entry which is preliminary data.</text>
</comment>
<dbReference type="Proteomes" id="UP000283003">
    <property type="component" value="Unassembled WGS sequence"/>
</dbReference>
<gene>
    <name evidence="2" type="ORF">EKN06_06495</name>
</gene>
<evidence type="ECO:0000259" key="1">
    <source>
        <dbReference type="Pfam" id="PF05050"/>
    </source>
</evidence>
<dbReference type="RefSeq" id="WP_127612100.1">
    <property type="nucleotide sequence ID" value="NZ_RXOL01000002.1"/>
</dbReference>
<sequence>MADLRSIVRNFAIDRGYYVSRSTPADDVRRLLARLAPVTTSVPLIRMGGAADGGYLVPDDFDGIVACFSPGVDQISEFEGAVAARGIPCFLADASVDGPAENNPLFDFEKKFLGAVDGGQTVRLDTWVNDKMPGPGDLLLQIDIEGHEWPVLLSTPVDVLARFRVIVLEIHGLPDAFNPTAFVALDSAIQLLGSLFHVVHAHPNNALPAVNLAGMDIPSFVEVTLLRKDRADVLGMAAGFPHPLDATNVASLPDYVLPASMQASAARATGGSDRI</sequence>
<keyword evidence="3" id="KW-1185">Reference proteome</keyword>
<dbReference type="OrthoDB" id="6310850at2"/>
<dbReference type="InterPro" id="IPR006342">
    <property type="entry name" value="FkbM_mtfrase"/>
</dbReference>
<dbReference type="Pfam" id="PF05050">
    <property type="entry name" value="Methyltransf_21"/>
    <property type="match status" value="1"/>
</dbReference>
<dbReference type="AlphaFoldDB" id="A0A437GY35"/>
<protein>
    <recommendedName>
        <fullName evidence="1">Methyltransferase FkbM domain-containing protein</fullName>
    </recommendedName>
</protein>
<dbReference type="EMBL" id="RXOL01000002">
    <property type="protein sequence ID" value="RVQ67592.1"/>
    <property type="molecule type" value="Genomic_DNA"/>
</dbReference>
<feature type="domain" description="Methyltransferase FkbM" evidence="1">
    <location>
        <begin position="120"/>
        <end position="190"/>
    </location>
</feature>
<reference evidence="2 3" key="1">
    <citation type="submission" date="2018-12" db="EMBL/GenBank/DDBJ databases">
        <title>Croceicoccus ponticola sp. nov., a lipolytic bacterium isolated from seawater.</title>
        <authorList>
            <person name="Yoon J.-H."/>
        </authorList>
    </citation>
    <scope>NUCLEOTIDE SEQUENCE [LARGE SCALE GENOMIC DNA]</scope>
    <source>
        <strain evidence="2 3">GM-16</strain>
    </source>
</reference>